<gene>
    <name evidence="3" type="ORF">PGT21_013451</name>
    <name evidence="2" type="ORF">PGTUg99_001216</name>
</gene>
<reference evidence="4 5" key="1">
    <citation type="submission" date="2019-05" db="EMBL/GenBank/DDBJ databases">
        <title>Emergence of the Ug99 lineage of the wheat stem rust pathogen through somatic hybridization.</title>
        <authorList>
            <person name="Li F."/>
            <person name="Upadhyaya N.M."/>
            <person name="Sperschneider J."/>
            <person name="Matny O."/>
            <person name="Nguyen-Phuc H."/>
            <person name="Mago R."/>
            <person name="Raley C."/>
            <person name="Miller M.E."/>
            <person name="Silverstein K.A.T."/>
            <person name="Henningsen E."/>
            <person name="Hirsch C.D."/>
            <person name="Visser B."/>
            <person name="Pretorius Z.A."/>
            <person name="Steffenson B.J."/>
            <person name="Schwessinger B."/>
            <person name="Dodds P.N."/>
            <person name="Figueroa M."/>
        </authorList>
    </citation>
    <scope>NUCLEOTIDE SEQUENCE [LARGE SCALE GENOMIC DNA]</scope>
    <source>
        <strain evidence="3">21-0</strain>
        <strain evidence="2 5">Ug99</strain>
    </source>
</reference>
<protein>
    <submittedName>
        <fullName evidence="3">Uncharacterized protein</fullName>
    </submittedName>
</protein>
<feature type="compositionally biased region" description="Basic and acidic residues" evidence="1">
    <location>
        <begin position="356"/>
        <end position="370"/>
    </location>
</feature>
<keyword evidence="4" id="KW-1185">Reference proteome</keyword>
<feature type="compositionally biased region" description="Basic and acidic residues" evidence="1">
    <location>
        <begin position="60"/>
        <end position="76"/>
    </location>
</feature>
<comment type="caution">
    <text evidence="3">The sequence shown here is derived from an EMBL/GenBank/DDBJ whole genome shotgun (WGS) entry which is preliminary data.</text>
</comment>
<dbReference type="EMBL" id="VDEP01000372">
    <property type="protein sequence ID" value="KAA1095254.1"/>
    <property type="molecule type" value="Genomic_DNA"/>
</dbReference>
<accession>A0A5B0PI63</accession>
<proteinExistence type="predicted"/>
<evidence type="ECO:0000313" key="5">
    <source>
        <dbReference type="Proteomes" id="UP000325313"/>
    </source>
</evidence>
<feature type="region of interest" description="Disordered" evidence="1">
    <location>
        <begin position="121"/>
        <end position="150"/>
    </location>
</feature>
<dbReference type="AlphaFoldDB" id="A0A5B0PI63"/>
<dbReference type="Proteomes" id="UP000324748">
    <property type="component" value="Unassembled WGS sequence"/>
</dbReference>
<evidence type="ECO:0000256" key="1">
    <source>
        <dbReference type="SAM" id="MobiDB-lite"/>
    </source>
</evidence>
<evidence type="ECO:0000313" key="3">
    <source>
        <dbReference type="EMBL" id="KAA1099589.1"/>
    </source>
</evidence>
<feature type="compositionally biased region" description="Basic and acidic residues" evidence="1">
    <location>
        <begin position="410"/>
        <end position="419"/>
    </location>
</feature>
<feature type="region of interest" description="Disordered" evidence="1">
    <location>
        <begin position="324"/>
        <end position="371"/>
    </location>
</feature>
<feature type="compositionally biased region" description="Polar residues" evidence="1">
    <location>
        <begin position="436"/>
        <end position="446"/>
    </location>
</feature>
<dbReference type="EMBL" id="VSWC01000054">
    <property type="protein sequence ID" value="KAA1099589.1"/>
    <property type="molecule type" value="Genomic_DNA"/>
</dbReference>
<evidence type="ECO:0000313" key="2">
    <source>
        <dbReference type="EMBL" id="KAA1095254.1"/>
    </source>
</evidence>
<feature type="region of interest" description="Disordered" evidence="1">
    <location>
        <begin position="1"/>
        <end position="24"/>
    </location>
</feature>
<evidence type="ECO:0000313" key="4">
    <source>
        <dbReference type="Proteomes" id="UP000324748"/>
    </source>
</evidence>
<sequence length="464" mass="49226">MSPQPNPSSPIEQPDLTPAVTNSELVAQPVDAVDTNATPAVEAQIIEPTQSDLHPDTALLDDHSGNKEETGSKESETVEPPSESPHEDSSQLVVGDEKYDEVEIPCNEVQDSIDAADSVAIASSPPGEHHPDYGQMLKPLDRTTPQPGTQAMSALPVEHFDKDTSVSSPQLNEPFDVDEVLPVASEMHDDHTIEGAAEDAIEQAASSNESTTKILDQVSSRVENEPRSLHPIAANDNLSGSLHIAPQDVPILKDNVSAMNPEDVAQEDPLRNDHGNELATTMPPHQFKAPESPLVPTQVDVLINEGLSVESASLNNHLIDGGAKDVKQAAPPDGGTSEQVPDQAIPHNRTKTSLQSRKDDGSRFADDETSKSANLINMTHVSEALAAPSSVANIHAGATHLNSEANPDSPAKEPSHSQTDDITQIVPSDSMDKMDGTSSNQSQDSSGAEELHSTAAAPHECQPQ</sequence>
<name>A0A5B0PI63_PUCGR</name>
<dbReference type="Proteomes" id="UP000325313">
    <property type="component" value="Unassembled WGS sequence"/>
</dbReference>
<feature type="region of interest" description="Disordered" evidence="1">
    <location>
        <begin position="45"/>
        <end position="98"/>
    </location>
</feature>
<organism evidence="3 4">
    <name type="scientific">Puccinia graminis f. sp. tritici</name>
    <dbReference type="NCBI Taxonomy" id="56615"/>
    <lineage>
        <taxon>Eukaryota</taxon>
        <taxon>Fungi</taxon>
        <taxon>Dikarya</taxon>
        <taxon>Basidiomycota</taxon>
        <taxon>Pucciniomycotina</taxon>
        <taxon>Pucciniomycetes</taxon>
        <taxon>Pucciniales</taxon>
        <taxon>Pucciniaceae</taxon>
        <taxon>Puccinia</taxon>
    </lineage>
</organism>
<feature type="region of interest" description="Disordered" evidence="1">
    <location>
        <begin position="400"/>
        <end position="464"/>
    </location>
</feature>